<keyword evidence="1" id="KW-0812">Transmembrane</keyword>
<sequence length="50" mass="5528">MLYLVNKTTPLLVYQPLPLAQVVLLLMTSQHMIIVLVTQSLAQAMSMVTA</sequence>
<evidence type="ECO:0000313" key="3">
    <source>
        <dbReference type="Proteomes" id="UP000198988"/>
    </source>
</evidence>
<organism evidence="2 3">
    <name type="scientific">Bathymodiolus azoricus thioautotrophic gill symbiont</name>
    <dbReference type="NCBI Taxonomy" id="235205"/>
    <lineage>
        <taxon>Bacteria</taxon>
        <taxon>Pseudomonadati</taxon>
        <taxon>Pseudomonadota</taxon>
        <taxon>Gammaproteobacteria</taxon>
        <taxon>sulfur-oxidizing symbionts</taxon>
    </lineage>
</organism>
<keyword evidence="1" id="KW-1133">Transmembrane helix</keyword>
<dbReference type="Proteomes" id="UP000198988">
    <property type="component" value="Unassembled WGS sequence"/>
</dbReference>
<proteinExistence type="predicted"/>
<protein>
    <submittedName>
        <fullName evidence="2">Uncharacterized protein</fullName>
    </submittedName>
</protein>
<gene>
    <name evidence="2" type="ORF">BAZSYMA_ACONTIG06588_10</name>
</gene>
<dbReference type="AlphaFoldDB" id="A0A1H6KLM5"/>
<evidence type="ECO:0000256" key="1">
    <source>
        <dbReference type="SAM" id="Phobius"/>
    </source>
</evidence>
<keyword evidence="1" id="KW-0472">Membrane</keyword>
<accession>A0A1H6KLM5</accession>
<reference evidence="3" key="1">
    <citation type="submission" date="2016-06" db="EMBL/GenBank/DDBJ databases">
        <authorList>
            <person name="Petersen J."/>
            <person name="Sayavedra L."/>
        </authorList>
    </citation>
    <scope>NUCLEOTIDE SEQUENCE [LARGE SCALE GENOMIC DNA]</scope>
    <source>
        <strain evidence="3">BazSymA</strain>
    </source>
</reference>
<feature type="transmembrane region" description="Helical" evidence="1">
    <location>
        <begin position="20"/>
        <end position="37"/>
    </location>
</feature>
<evidence type="ECO:0000313" key="2">
    <source>
        <dbReference type="EMBL" id="SEH76590.1"/>
    </source>
</evidence>
<dbReference type="EMBL" id="CDSC02000179">
    <property type="protein sequence ID" value="SEH76590.1"/>
    <property type="molecule type" value="Genomic_DNA"/>
</dbReference>
<name>A0A1H6KLM5_9GAMM</name>